<dbReference type="InterPro" id="IPR006675">
    <property type="entry name" value="HDIG_dom"/>
</dbReference>
<reference evidence="3" key="1">
    <citation type="submission" date="2017-06" db="EMBL/GenBank/DDBJ databases">
        <title>Whole genome sequence of Laribacter hongkongensis LHGZ1.</title>
        <authorList>
            <person name="Chen D."/>
            <person name="Wu H."/>
            <person name="Chen J."/>
        </authorList>
    </citation>
    <scope>NUCLEOTIDE SEQUENCE [LARGE SCALE GENOMIC DNA]</scope>
    <source>
        <strain evidence="3">LHGZ1</strain>
    </source>
</reference>
<dbReference type="InterPro" id="IPR003607">
    <property type="entry name" value="HD/PDEase_dom"/>
</dbReference>
<dbReference type="SMART" id="SM00471">
    <property type="entry name" value="HDc"/>
    <property type="match status" value="1"/>
</dbReference>
<dbReference type="Proteomes" id="UP000197424">
    <property type="component" value="Chromosome"/>
</dbReference>
<dbReference type="PANTHER" id="PTHR43155">
    <property type="entry name" value="CYCLIC DI-GMP PHOSPHODIESTERASE PA4108-RELATED"/>
    <property type="match status" value="1"/>
</dbReference>
<dbReference type="PROSITE" id="PS51832">
    <property type="entry name" value="HD_GYP"/>
    <property type="match status" value="1"/>
</dbReference>
<feature type="domain" description="HD-GYP" evidence="1">
    <location>
        <begin position="152"/>
        <end position="352"/>
    </location>
</feature>
<accession>A0A248LN47</accession>
<name>A0A248LN47_9NEIS</name>
<dbReference type="AlphaFoldDB" id="A0A248LN47"/>
<dbReference type="Pfam" id="PF11871">
    <property type="entry name" value="DUF3391"/>
    <property type="match status" value="1"/>
</dbReference>
<dbReference type="PANTHER" id="PTHR43155:SF2">
    <property type="entry name" value="CYCLIC DI-GMP PHOSPHODIESTERASE PA4108"/>
    <property type="match status" value="1"/>
</dbReference>
<dbReference type="OrthoDB" id="9764808at2"/>
<dbReference type="Gene3D" id="1.10.3210.10">
    <property type="entry name" value="Hypothetical protein af1432"/>
    <property type="match status" value="1"/>
</dbReference>
<dbReference type="EMBL" id="CP022115">
    <property type="protein sequence ID" value="ASJ25995.1"/>
    <property type="molecule type" value="Genomic_DNA"/>
</dbReference>
<organism evidence="2 3">
    <name type="scientific">Laribacter hongkongensis</name>
    <dbReference type="NCBI Taxonomy" id="168471"/>
    <lineage>
        <taxon>Bacteria</taxon>
        <taxon>Pseudomonadati</taxon>
        <taxon>Pseudomonadota</taxon>
        <taxon>Betaproteobacteria</taxon>
        <taxon>Neisseriales</taxon>
        <taxon>Aquaspirillaceae</taxon>
        <taxon>Laribacter</taxon>
    </lineage>
</organism>
<dbReference type="InterPro" id="IPR037522">
    <property type="entry name" value="HD_GYP_dom"/>
</dbReference>
<evidence type="ECO:0000313" key="2">
    <source>
        <dbReference type="EMBL" id="ASJ25995.1"/>
    </source>
</evidence>
<keyword evidence="2" id="KW-0378">Hydrolase</keyword>
<dbReference type="Pfam" id="PF13487">
    <property type="entry name" value="HD_5"/>
    <property type="match status" value="1"/>
</dbReference>
<dbReference type="InterPro" id="IPR021812">
    <property type="entry name" value="DUF3391"/>
</dbReference>
<proteinExistence type="predicted"/>
<protein>
    <submittedName>
        <fullName evidence="2">Metal dependent phosphohydrolase</fullName>
    </submittedName>
</protein>
<dbReference type="NCBIfam" id="TIGR00277">
    <property type="entry name" value="HDIG"/>
    <property type="match status" value="1"/>
</dbReference>
<gene>
    <name evidence="2" type="ORF">LHGZ1_3164</name>
</gene>
<dbReference type="SUPFAM" id="SSF109604">
    <property type="entry name" value="HD-domain/PDEase-like"/>
    <property type="match status" value="1"/>
</dbReference>
<dbReference type="GO" id="GO:0008081">
    <property type="term" value="F:phosphoric diester hydrolase activity"/>
    <property type="evidence" value="ECO:0007669"/>
    <property type="project" value="UniProtKB-ARBA"/>
</dbReference>
<evidence type="ECO:0000259" key="1">
    <source>
        <dbReference type="PROSITE" id="PS51832"/>
    </source>
</evidence>
<dbReference type="CDD" id="cd00077">
    <property type="entry name" value="HDc"/>
    <property type="match status" value="1"/>
</dbReference>
<sequence length="424" mass="47054">MACAFLKGAERNDGGCMIKRIRTQDLRIGMFVCDLNCDWLDHPFLRSRFLLRQDSQIASILAHGIQEVDIDTRLGLDCPHAPTRQEEISRHEQELVQLARNSVAVPNRVALAEEWETASRIFRETQHIVTDTLSGVRQGQPLVLDALDEAVSEVAGSILRNPGALLSLSRIRDKDNYTYRHCIGVSALLINFCQLENPDARILHTVGMGGMLHDVGKMRIPGEILTKPGRLSDAEYDIMRTHVDEGIGILETMPCIDPIVIRIAGEHHERHDGSGYPQGAAGDRISRFGQMAAIVDVYDALTSDRCYHRGMAPTEALRRIYEWSRFYFSRPLVGVFLRTIGIYPVGSLVRLESGRLAVVIEHDSSNLLTPVVKVIADPKRGRMTPYRLDLSRPLGSGGGDAICGHEDGARLGIDPLEWLVGDPG</sequence>
<evidence type="ECO:0000313" key="3">
    <source>
        <dbReference type="Proteomes" id="UP000197424"/>
    </source>
</evidence>